<sequence length="262" mass="27207">MPRRLAARIAGPLAALGLTAAAWMALKWLGGFQDTVLPGPGQAVAALADGLTSGAYWPHIGSTLGAVAIGYAVGALIALGVAALLAVSATAERFLMVPIIAFQSIPKIALGPLLFIWVGYGMGASVTLVVLACFYPIFVNAFIALRGVDPNLIDLYRACGAGRLRILLAVRFPTAASQIMTGLEVAVVFALLAAVVMEFVSATSGLGFLIQNATTTLDTPTAFAAIILLALSGVLASSLVRGARRIVVFWETERRDTHMEGA</sequence>
<feature type="transmembrane region" description="Helical" evidence="7">
    <location>
        <begin position="94"/>
        <end position="118"/>
    </location>
</feature>
<comment type="similarity">
    <text evidence="7">Belongs to the binding-protein-dependent transport system permease family.</text>
</comment>
<dbReference type="PANTHER" id="PTHR30151">
    <property type="entry name" value="ALKANE SULFONATE ABC TRANSPORTER-RELATED, MEMBRANE SUBUNIT"/>
    <property type="match status" value="1"/>
</dbReference>
<dbReference type="InterPro" id="IPR000515">
    <property type="entry name" value="MetI-like"/>
</dbReference>
<feature type="domain" description="ABC transmembrane type-1" evidence="8">
    <location>
        <begin position="60"/>
        <end position="240"/>
    </location>
</feature>
<keyword evidence="6 7" id="KW-0472">Membrane</keyword>
<evidence type="ECO:0000313" key="9">
    <source>
        <dbReference type="EMBL" id="GGC53416.1"/>
    </source>
</evidence>
<feature type="transmembrane region" description="Helical" evidence="7">
    <location>
        <begin position="124"/>
        <end position="145"/>
    </location>
</feature>
<dbReference type="PROSITE" id="PS50928">
    <property type="entry name" value="ABC_TM1"/>
    <property type="match status" value="1"/>
</dbReference>
<reference evidence="9" key="2">
    <citation type="submission" date="2020-09" db="EMBL/GenBank/DDBJ databases">
        <authorList>
            <person name="Sun Q."/>
            <person name="Zhou Y."/>
        </authorList>
    </citation>
    <scope>NUCLEOTIDE SEQUENCE</scope>
    <source>
        <strain evidence="9">CGMCC 1.12919</strain>
    </source>
</reference>
<accession>A0A916U0E4</accession>
<evidence type="ECO:0000256" key="6">
    <source>
        <dbReference type="ARBA" id="ARBA00023136"/>
    </source>
</evidence>
<evidence type="ECO:0000256" key="5">
    <source>
        <dbReference type="ARBA" id="ARBA00022989"/>
    </source>
</evidence>
<feature type="transmembrane region" description="Helical" evidence="7">
    <location>
        <begin position="222"/>
        <end position="240"/>
    </location>
</feature>
<dbReference type="AlphaFoldDB" id="A0A916U0E4"/>
<evidence type="ECO:0000256" key="7">
    <source>
        <dbReference type="RuleBase" id="RU363032"/>
    </source>
</evidence>
<name>A0A916U0E4_9HYPH</name>
<dbReference type="Gene3D" id="1.10.3720.10">
    <property type="entry name" value="MetI-like"/>
    <property type="match status" value="1"/>
</dbReference>
<evidence type="ECO:0000256" key="1">
    <source>
        <dbReference type="ARBA" id="ARBA00004651"/>
    </source>
</evidence>
<keyword evidence="3" id="KW-1003">Cell membrane</keyword>
<dbReference type="Proteomes" id="UP000637002">
    <property type="component" value="Unassembled WGS sequence"/>
</dbReference>
<protein>
    <submittedName>
        <fullName evidence="9">ABC transporter permease</fullName>
    </submittedName>
</protein>
<gene>
    <name evidence="9" type="ORF">GCM10010994_10570</name>
</gene>
<dbReference type="EMBL" id="BMGG01000002">
    <property type="protein sequence ID" value="GGC53416.1"/>
    <property type="molecule type" value="Genomic_DNA"/>
</dbReference>
<dbReference type="GO" id="GO:0055085">
    <property type="term" value="P:transmembrane transport"/>
    <property type="evidence" value="ECO:0007669"/>
    <property type="project" value="InterPro"/>
</dbReference>
<dbReference type="PANTHER" id="PTHR30151:SF20">
    <property type="entry name" value="ABC TRANSPORTER PERMEASE PROTEIN HI_0355-RELATED"/>
    <property type="match status" value="1"/>
</dbReference>
<keyword evidence="4 7" id="KW-0812">Transmembrane</keyword>
<keyword evidence="2 7" id="KW-0813">Transport</keyword>
<dbReference type="GO" id="GO:0005886">
    <property type="term" value="C:plasma membrane"/>
    <property type="evidence" value="ECO:0007669"/>
    <property type="project" value="UniProtKB-SubCell"/>
</dbReference>
<dbReference type="InterPro" id="IPR035906">
    <property type="entry name" value="MetI-like_sf"/>
</dbReference>
<keyword evidence="5 7" id="KW-1133">Transmembrane helix</keyword>
<evidence type="ECO:0000259" key="8">
    <source>
        <dbReference type="PROSITE" id="PS50928"/>
    </source>
</evidence>
<dbReference type="SUPFAM" id="SSF161098">
    <property type="entry name" value="MetI-like"/>
    <property type="match status" value="1"/>
</dbReference>
<evidence type="ECO:0000256" key="3">
    <source>
        <dbReference type="ARBA" id="ARBA00022475"/>
    </source>
</evidence>
<evidence type="ECO:0000313" key="10">
    <source>
        <dbReference type="Proteomes" id="UP000637002"/>
    </source>
</evidence>
<reference evidence="9" key="1">
    <citation type="journal article" date="2014" name="Int. J. Syst. Evol. Microbiol.">
        <title>Complete genome sequence of Corynebacterium casei LMG S-19264T (=DSM 44701T), isolated from a smear-ripened cheese.</title>
        <authorList>
            <consortium name="US DOE Joint Genome Institute (JGI-PGF)"/>
            <person name="Walter F."/>
            <person name="Albersmeier A."/>
            <person name="Kalinowski J."/>
            <person name="Ruckert C."/>
        </authorList>
    </citation>
    <scope>NUCLEOTIDE SEQUENCE</scope>
    <source>
        <strain evidence="9">CGMCC 1.12919</strain>
    </source>
</reference>
<evidence type="ECO:0000256" key="2">
    <source>
        <dbReference type="ARBA" id="ARBA00022448"/>
    </source>
</evidence>
<feature type="transmembrane region" description="Helical" evidence="7">
    <location>
        <begin position="185"/>
        <end position="210"/>
    </location>
</feature>
<organism evidence="9 10">
    <name type="scientific">Chelatococcus reniformis</name>
    <dbReference type="NCBI Taxonomy" id="1494448"/>
    <lineage>
        <taxon>Bacteria</taxon>
        <taxon>Pseudomonadati</taxon>
        <taxon>Pseudomonadota</taxon>
        <taxon>Alphaproteobacteria</taxon>
        <taxon>Hyphomicrobiales</taxon>
        <taxon>Chelatococcaceae</taxon>
        <taxon>Chelatococcus</taxon>
    </lineage>
</organism>
<proteinExistence type="inferred from homology"/>
<evidence type="ECO:0000256" key="4">
    <source>
        <dbReference type="ARBA" id="ARBA00022692"/>
    </source>
</evidence>
<comment type="subcellular location">
    <subcellularLocation>
        <location evidence="1 7">Cell membrane</location>
        <topology evidence="1 7">Multi-pass membrane protein</topology>
    </subcellularLocation>
</comment>
<feature type="transmembrane region" description="Helical" evidence="7">
    <location>
        <begin position="64"/>
        <end position="87"/>
    </location>
</feature>
<keyword evidence="10" id="KW-1185">Reference proteome</keyword>
<comment type="caution">
    <text evidence="9">The sequence shown here is derived from an EMBL/GenBank/DDBJ whole genome shotgun (WGS) entry which is preliminary data.</text>
</comment>
<dbReference type="Pfam" id="PF00528">
    <property type="entry name" value="BPD_transp_1"/>
    <property type="match status" value="1"/>
</dbReference>